<dbReference type="PRINTS" id="PR00176">
    <property type="entry name" value="NANEUSMPORT"/>
</dbReference>
<name>A0A956M2A5_UNCEI</name>
<dbReference type="InterPro" id="IPR047218">
    <property type="entry name" value="YocR/YhdH-like"/>
</dbReference>
<sequence>MTTANRAHWGSRLGFVLAAAGSAIGLGNIWKFPYITGVNGGGWFVLIYLGCILLVGLPVMAAEIFIGRTAQRSPVGAFRALSRPGSPWMTFGWLGVAAGFVILSYYSVVAGWALHYVVLSIKGGFAGHTPDQVGSIFGTLFANGPVNVAWHVVFMIMTTLIVLGGIQAGVERAARIMMPLLLFMMLALLVRAFSTPGFGEGFQFVFGAHADKLHPAGILEALGHAFFTLSLGMGAMITYGSYLKEDDDIMSTSILVSVFDTVIALMACLVLFPIIFSYGLEPGAGPGLVFVTLPIAFGQLPGGAVWATVFFVLLVFAALTSAISILEVVVSYFIDERGFSRKKSTFLCGAVITLVGIPSALSGGTMAFGEGFAKLTAPVFHLLGQESGKNWFDTFDYLASNWLLPLGGMGISLFVAWRVNPEARRRSFLAGTKFGRVYWGWVFLLKWIVPVGVLFVFLHAISVI</sequence>
<dbReference type="PROSITE" id="PS50267">
    <property type="entry name" value="NA_NEUROTRAN_SYMP_3"/>
    <property type="match status" value="1"/>
</dbReference>
<dbReference type="Pfam" id="PF00209">
    <property type="entry name" value="SNF"/>
    <property type="match status" value="2"/>
</dbReference>
<gene>
    <name evidence="8" type="ORF">KC729_19835</name>
</gene>
<proteinExistence type="inferred from homology"/>
<keyword evidence="3 6" id="KW-0812">Transmembrane</keyword>
<keyword evidence="4 7" id="KW-1133">Transmembrane helix</keyword>
<feature type="transmembrane region" description="Helical" evidence="7">
    <location>
        <begin position="254"/>
        <end position="276"/>
    </location>
</feature>
<comment type="similarity">
    <text evidence="6">Belongs to the sodium:neurotransmitter symporter (SNF) (TC 2.A.22) family.</text>
</comment>
<feature type="transmembrane region" description="Helical" evidence="7">
    <location>
        <begin position="346"/>
        <end position="368"/>
    </location>
</feature>
<dbReference type="PANTHER" id="PTHR42948">
    <property type="entry name" value="TRANSPORTER"/>
    <property type="match status" value="1"/>
</dbReference>
<evidence type="ECO:0000313" key="9">
    <source>
        <dbReference type="Proteomes" id="UP000697710"/>
    </source>
</evidence>
<dbReference type="PANTHER" id="PTHR42948:SF1">
    <property type="entry name" value="TRANSPORTER"/>
    <property type="match status" value="1"/>
</dbReference>
<reference evidence="8" key="1">
    <citation type="submission" date="2020-04" db="EMBL/GenBank/DDBJ databases">
        <authorList>
            <person name="Zhang T."/>
        </authorList>
    </citation>
    <scope>NUCLEOTIDE SEQUENCE</scope>
    <source>
        <strain evidence="8">HKST-UBA01</strain>
    </source>
</reference>
<dbReference type="NCBIfam" id="NF037979">
    <property type="entry name" value="Na_transp"/>
    <property type="match status" value="1"/>
</dbReference>
<keyword evidence="5 7" id="KW-0472">Membrane</keyword>
<evidence type="ECO:0000256" key="1">
    <source>
        <dbReference type="ARBA" id="ARBA00004141"/>
    </source>
</evidence>
<comment type="caution">
    <text evidence="8">The sequence shown here is derived from an EMBL/GenBank/DDBJ whole genome shotgun (WGS) entry which is preliminary data.</text>
</comment>
<dbReference type="Proteomes" id="UP000697710">
    <property type="component" value="Unassembled WGS sequence"/>
</dbReference>
<feature type="transmembrane region" description="Helical" evidence="7">
    <location>
        <begin position="12"/>
        <end position="30"/>
    </location>
</feature>
<dbReference type="InterPro" id="IPR000175">
    <property type="entry name" value="Na/ntran_symport"/>
</dbReference>
<feature type="transmembrane region" description="Helical" evidence="7">
    <location>
        <begin position="42"/>
        <end position="66"/>
    </location>
</feature>
<reference evidence="8" key="2">
    <citation type="journal article" date="2021" name="Microbiome">
        <title>Successional dynamics and alternative stable states in a saline activated sludge microbial community over 9 years.</title>
        <authorList>
            <person name="Wang Y."/>
            <person name="Ye J."/>
            <person name="Ju F."/>
            <person name="Liu L."/>
            <person name="Boyd J.A."/>
            <person name="Deng Y."/>
            <person name="Parks D.H."/>
            <person name="Jiang X."/>
            <person name="Yin X."/>
            <person name="Woodcroft B.J."/>
            <person name="Tyson G.W."/>
            <person name="Hugenholtz P."/>
            <person name="Polz M.F."/>
            <person name="Zhang T."/>
        </authorList>
    </citation>
    <scope>NUCLEOTIDE SEQUENCE</scope>
    <source>
        <strain evidence="8">HKST-UBA01</strain>
    </source>
</reference>
<accession>A0A956M2A5</accession>
<dbReference type="CDD" id="cd10336">
    <property type="entry name" value="SLC6sbd_Tyt1-Like"/>
    <property type="match status" value="1"/>
</dbReference>
<protein>
    <recommendedName>
        <fullName evidence="6">Transporter</fullName>
    </recommendedName>
</protein>
<evidence type="ECO:0000256" key="4">
    <source>
        <dbReference type="ARBA" id="ARBA00022989"/>
    </source>
</evidence>
<keyword evidence="2 6" id="KW-0813">Transport</keyword>
<evidence type="ECO:0000256" key="6">
    <source>
        <dbReference type="RuleBase" id="RU003732"/>
    </source>
</evidence>
<dbReference type="EMBL" id="JAGQHR010000912">
    <property type="protein sequence ID" value="MCA9729945.1"/>
    <property type="molecule type" value="Genomic_DNA"/>
</dbReference>
<comment type="subcellular location">
    <subcellularLocation>
        <location evidence="1">Membrane</location>
        <topology evidence="1">Multi-pass membrane protein</topology>
    </subcellularLocation>
</comment>
<dbReference type="GO" id="GO:0016020">
    <property type="term" value="C:membrane"/>
    <property type="evidence" value="ECO:0007669"/>
    <property type="project" value="UniProtKB-SubCell"/>
</dbReference>
<evidence type="ECO:0000256" key="7">
    <source>
        <dbReference type="SAM" id="Phobius"/>
    </source>
</evidence>
<feature type="transmembrane region" description="Helical" evidence="7">
    <location>
        <begin position="438"/>
        <end position="461"/>
    </location>
</feature>
<feature type="transmembrane region" description="Helical" evidence="7">
    <location>
        <begin position="397"/>
        <end position="417"/>
    </location>
</feature>
<dbReference type="AlphaFoldDB" id="A0A956M2A5"/>
<evidence type="ECO:0000256" key="3">
    <source>
        <dbReference type="ARBA" id="ARBA00022692"/>
    </source>
</evidence>
<dbReference type="PROSITE" id="PS00610">
    <property type="entry name" value="NA_NEUROTRAN_SYMP_1"/>
    <property type="match status" value="1"/>
</dbReference>
<feature type="transmembrane region" description="Helical" evidence="7">
    <location>
        <begin position="173"/>
        <end position="193"/>
    </location>
</feature>
<organism evidence="8 9">
    <name type="scientific">Eiseniibacteriota bacterium</name>
    <dbReference type="NCBI Taxonomy" id="2212470"/>
    <lineage>
        <taxon>Bacteria</taxon>
        <taxon>Candidatus Eiseniibacteriota</taxon>
    </lineage>
</organism>
<feature type="transmembrane region" description="Helical" evidence="7">
    <location>
        <begin position="221"/>
        <end position="242"/>
    </location>
</feature>
<evidence type="ECO:0000313" key="8">
    <source>
        <dbReference type="EMBL" id="MCA9729945.1"/>
    </source>
</evidence>
<dbReference type="InterPro" id="IPR037272">
    <property type="entry name" value="SNS_sf"/>
</dbReference>
<keyword evidence="6" id="KW-0769">Symport</keyword>
<feature type="transmembrane region" description="Helical" evidence="7">
    <location>
        <begin position="304"/>
        <end position="334"/>
    </location>
</feature>
<evidence type="ECO:0000256" key="2">
    <source>
        <dbReference type="ARBA" id="ARBA00022448"/>
    </source>
</evidence>
<dbReference type="GO" id="GO:0015293">
    <property type="term" value="F:symporter activity"/>
    <property type="evidence" value="ECO:0007669"/>
    <property type="project" value="UniProtKB-KW"/>
</dbReference>
<evidence type="ECO:0000256" key="5">
    <source>
        <dbReference type="ARBA" id="ARBA00023136"/>
    </source>
</evidence>
<dbReference type="SUPFAM" id="SSF161070">
    <property type="entry name" value="SNF-like"/>
    <property type="match status" value="1"/>
</dbReference>
<feature type="transmembrane region" description="Helical" evidence="7">
    <location>
        <begin position="87"/>
        <end position="108"/>
    </location>
</feature>
<feature type="transmembrane region" description="Helical" evidence="7">
    <location>
        <begin position="148"/>
        <end position="166"/>
    </location>
</feature>